<accession>V8NTE4</accession>
<name>V8NTE4_OPHHA</name>
<evidence type="ECO:0000313" key="3">
    <source>
        <dbReference type="Proteomes" id="UP000018936"/>
    </source>
</evidence>
<proteinExistence type="predicted"/>
<protein>
    <submittedName>
        <fullName evidence="2">Uncharacterized protein</fullName>
    </submittedName>
</protein>
<dbReference type="Proteomes" id="UP000018936">
    <property type="component" value="Unassembled WGS sequence"/>
</dbReference>
<gene>
    <name evidence="2" type="ORF">L345_09411</name>
</gene>
<feature type="compositionally biased region" description="Basic residues" evidence="1">
    <location>
        <begin position="30"/>
        <end position="44"/>
    </location>
</feature>
<feature type="non-terminal residue" evidence="2">
    <location>
        <position position="1"/>
    </location>
</feature>
<evidence type="ECO:0000256" key="1">
    <source>
        <dbReference type="SAM" id="MobiDB-lite"/>
    </source>
</evidence>
<sequence length="59" mass="7323">MLISKIRARLFERVTWSKGATPSHMIPSYLRKRRRKRGKMKKNRREREKEKKKGRKRKN</sequence>
<feature type="region of interest" description="Disordered" evidence="1">
    <location>
        <begin position="18"/>
        <end position="59"/>
    </location>
</feature>
<dbReference type="EMBL" id="AZIM01002092">
    <property type="protein sequence ID" value="ETE64817.1"/>
    <property type="molecule type" value="Genomic_DNA"/>
</dbReference>
<comment type="caution">
    <text evidence="2">The sequence shown here is derived from an EMBL/GenBank/DDBJ whole genome shotgun (WGS) entry which is preliminary data.</text>
</comment>
<organism evidence="2 3">
    <name type="scientific">Ophiophagus hannah</name>
    <name type="common">King cobra</name>
    <name type="synonym">Naja hannah</name>
    <dbReference type="NCBI Taxonomy" id="8665"/>
    <lineage>
        <taxon>Eukaryota</taxon>
        <taxon>Metazoa</taxon>
        <taxon>Chordata</taxon>
        <taxon>Craniata</taxon>
        <taxon>Vertebrata</taxon>
        <taxon>Euteleostomi</taxon>
        <taxon>Lepidosauria</taxon>
        <taxon>Squamata</taxon>
        <taxon>Bifurcata</taxon>
        <taxon>Unidentata</taxon>
        <taxon>Episquamata</taxon>
        <taxon>Toxicofera</taxon>
        <taxon>Serpentes</taxon>
        <taxon>Colubroidea</taxon>
        <taxon>Elapidae</taxon>
        <taxon>Elapinae</taxon>
        <taxon>Ophiophagus</taxon>
    </lineage>
</organism>
<dbReference type="AlphaFoldDB" id="V8NTE4"/>
<evidence type="ECO:0000313" key="2">
    <source>
        <dbReference type="EMBL" id="ETE64817.1"/>
    </source>
</evidence>
<reference evidence="2 3" key="1">
    <citation type="journal article" date="2013" name="Proc. Natl. Acad. Sci. U.S.A.">
        <title>The king cobra genome reveals dynamic gene evolution and adaptation in the snake venom system.</title>
        <authorList>
            <person name="Vonk F.J."/>
            <person name="Casewell N.R."/>
            <person name="Henkel C.V."/>
            <person name="Heimberg A.M."/>
            <person name="Jansen H.J."/>
            <person name="McCleary R.J."/>
            <person name="Kerkkamp H.M."/>
            <person name="Vos R.A."/>
            <person name="Guerreiro I."/>
            <person name="Calvete J.J."/>
            <person name="Wuster W."/>
            <person name="Woods A.E."/>
            <person name="Logan J.M."/>
            <person name="Harrison R.A."/>
            <person name="Castoe T.A."/>
            <person name="de Koning A.P."/>
            <person name="Pollock D.D."/>
            <person name="Yandell M."/>
            <person name="Calderon D."/>
            <person name="Renjifo C."/>
            <person name="Currier R.B."/>
            <person name="Salgado D."/>
            <person name="Pla D."/>
            <person name="Sanz L."/>
            <person name="Hyder A.S."/>
            <person name="Ribeiro J.M."/>
            <person name="Arntzen J.W."/>
            <person name="van den Thillart G.E."/>
            <person name="Boetzer M."/>
            <person name="Pirovano W."/>
            <person name="Dirks R.P."/>
            <person name="Spaink H.P."/>
            <person name="Duboule D."/>
            <person name="McGlinn E."/>
            <person name="Kini R.M."/>
            <person name="Richardson M.K."/>
        </authorList>
    </citation>
    <scope>NUCLEOTIDE SEQUENCE</scope>
    <source>
        <tissue evidence="2">Blood</tissue>
    </source>
</reference>
<keyword evidence="3" id="KW-1185">Reference proteome</keyword>